<feature type="compositionally biased region" description="Low complexity" evidence="10">
    <location>
        <begin position="160"/>
        <end position="177"/>
    </location>
</feature>
<keyword evidence="6" id="KW-0498">Mitosis</keyword>
<dbReference type="AlphaFoldDB" id="A0A067N9S9"/>
<feature type="compositionally biased region" description="Polar residues" evidence="10">
    <location>
        <begin position="178"/>
        <end position="187"/>
    </location>
</feature>
<evidence type="ECO:0000256" key="10">
    <source>
        <dbReference type="SAM" id="MobiDB-lite"/>
    </source>
</evidence>
<comment type="subcellular location">
    <subcellularLocation>
        <location evidence="2">Chromosome</location>
        <location evidence="2">Centromere</location>
    </subcellularLocation>
    <subcellularLocation>
        <location evidence="1">Nucleus</location>
    </subcellularLocation>
</comment>
<dbReference type="EMBL" id="KL198017">
    <property type="protein sequence ID" value="KDQ20837.1"/>
    <property type="molecule type" value="Genomic_DNA"/>
</dbReference>
<dbReference type="InParanoid" id="A0A067N9S9"/>
<comment type="similarity">
    <text evidence="3">Belongs to the borealin family.</text>
</comment>
<dbReference type="Gene3D" id="6.10.250.1900">
    <property type="match status" value="1"/>
</dbReference>
<sequence length="366" mass="40855">METPKGRKTQRYTAEEKSQLLANFDLEVEDRVRRFQSRLRDVLDNFLMQHETEITRIPRALRPMTMAEFGDKYNGDIHACLQGLTKVMMEKGFEVDILASARKRKQTTAGDELPEDESWRTLKNARKAQQTPKKSLAAPPSARRMPSGVPDRSNKTPTTVRFSRPSSQSRPSAVRQSMQRTLSQPVAGSSHRPPSIPEFNPQLPSKTPAYPRIARRNESLLSANGSPVIVPFADDHLESVEELPDIENLEISGSSTHQPSRTLRRTNSIVIRRDPALATSSLPPPNSGSRLFASSSHASIRPVLARSASVASMFSVSTNNGEILEFDPFTTDPAALDELDISDEAKRGAKANIERFLWELRSKWAT</sequence>
<keyword evidence="4" id="KW-0158">Chromosome</keyword>
<keyword evidence="5" id="KW-0132">Cell division</keyword>
<accession>A0A067N9S9</accession>
<evidence type="ECO:0000256" key="6">
    <source>
        <dbReference type="ARBA" id="ARBA00022776"/>
    </source>
</evidence>
<gene>
    <name evidence="12" type="ORF">BOTBODRAFT_26856</name>
</gene>
<feature type="region of interest" description="Disordered" evidence="10">
    <location>
        <begin position="103"/>
        <end position="209"/>
    </location>
</feature>
<proteinExistence type="inferred from homology"/>
<dbReference type="GO" id="GO:0000070">
    <property type="term" value="P:mitotic sister chromatid segregation"/>
    <property type="evidence" value="ECO:0007669"/>
    <property type="project" value="TreeGrafter"/>
</dbReference>
<evidence type="ECO:0000256" key="3">
    <source>
        <dbReference type="ARBA" id="ARBA00009914"/>
    </source>
</evidence>
<dbReference type="PANTHER" id="PTHR16040">
    <property type="entry name" value="AUSTRALIN, ISOFORM A-RELATED"/>
    <property type="match status" value="1"/>
</dbReference>
<dbReference type="OrthoDB" id="2392550at2759"/>
<dbReference type="GO" id="GO:0051233">
    <property type="term" value="C:spindle midzone"/>
    <property type="evidence" value="ECO:0007669"/>
    <property type="project" value="TreeGrafter"/>
</dbReference>
<evidence type="ECO:0000256" key="4">
    <source>
        <dbReference type="ARBA" id="ARBA00022454"/>
    </source>
</evidence>
<dbReference type="PANTHER" id="PTHR16040:SF7">
    <property type="entry name" value="AUSTRALIN, ISOFORM A-RELATED"/>
    <property type="match status" value="1"/>
</dbReference>
<keyword evidence="7" id="KW-0539">Nucleus</keyword>
<dbReference type="Pfam" id="PF10444">
    <property type="entry name" value="Nbl1_Borealin_N"/>
    <property type="match status" value="1"/>
</dbReference>
<dbReference type="InterPro" id="IPR018867">
    <property type="entry name" value="Cell_div_borealin"/>
</dbReference>
<feature type="domain" description="Borealin N-terminal" evidence="11">
    <location>
        <begin position="16"/>
        <end position="72"/>
    </location>
</feature>
<evidence type="ECO:0000256" key="1">
    <source>
        <dbReference type="ARBA" id="ARBA00004123"/>
    </source>
</evidence>
<dbReference type="HOGENOM" id="CLU_041191_0_0_1"/>
<reference evidence="13" key="1">
    <citation type="journal article" date="2014" name="Proc. Natl. Acad. Sci. U.S.A.">
        <title>Extensive sampling of basidiomycete genomes demonstrates inadequacy of the white-rot/brown-rot paradigm for wood decay fungi.</title>
        <authorList>
            <person name="Riley R."/>
            <person name="Salamov A.A."/>
            <person name="Brown D.W."/>
            <person name="Nagy L.G."/>
            <person name="Floudas D."/>
            <person name="Held B.W."/>
            <person name="Levasseur A."/>
            <person name="Lombard V."/>
            <person name="Morin E."/>
            <person name="Otillar R."/>
            <person name="Lindquist E.A."/>
            <person name="Sun H."/>
            <person name="LaButti K.M."/>
            <person name="Schmutz J."/>
            <person name="Jabbour D."/>
            <person name="Luo H."/>
            <person name="Baker S.E."/>
            <person name="Pisabarro A.G."/>
            <person name="Walton J.D."/>
            <person name="Blanchette R.A."/>
            <person name="Henrissat B."/>
            <person name="Martin F."/>
            <person name="Cullen D."/>
            <person name="Hibbett D.S."/>
            <person name="Grigoriev I.V."/>
        </authorList>
    </citation>
    <scope>NUCLEOTIDE SEQUENCE [LARGE SCALE GENOMIC DNA]</scope>
    <source>
        <strain evidence="13">FD-172 SS1</strain>
    </source>
</reference>
<dbReference type="Proteomes" id="UP000027195">
    <property type="component" value="Unassembled WGS sequence"/>
</dbReference>
<name>A0A067N9S9_BOTB1</name>
<evidence type="ECO:0000313" key="12">
    <source>
        <dbReference type="EMBL" id="KDQ20837.1"/>
    </source>
</evidence>
<keyword evidence="13" id="KW-1185">Reference proteome</keyword>
<keyword evidence="8" id="KW-0131">Cell cycle</keyword>
<evidence type="ECO:0000313" key="13">
    <source>
        <dbReference type="Proteomes" id="UP000027195"/>
    </source>
</evidence>
<evidence type="ECO:0000256" key="5">
    <source>
        <dbReference type="ARBA" id="ARBA00022618"/>
    </source>
</evidence>
<evidence type="ECO:0000256" key="7">
    <source>
        <dbReference type="ARBA" id="ARBA00023242"/>
    </source>
</evidence>
<evidence type="ECO:0000256" key="8">
    <source>
        <dbReference type="ARBA" id="ARBA00023306"/>
    </source>
</evidence>
<keyword evidence="9" id="KW-0137">Centromere</keyword>
<evidence type="ECO:0000256" key="9">
    <source>
        <dbReference type="ARBA" id="ARBA00023328"/>
    </source>
</evidence>
<dbReference type="InterPro" id="IPR018851">
    <property type="entry name" value="Borealin_N"/>
</dbReference>
<evidence type="ECO:0000256" key="2">
    <source>
        <dbReference type="ARBA" id="ARBA00004584"/>
    </source>
</evidence>
<dbReference type="GO" id="GO:0032133">
    <property type="term" value="C:chromosome passenger complex"/>
    <property type="evidence" value="ECO:0007669"/>
    <property type="project" value="TreeGrafter"/>
</dbReference>
<dbReference type="GO" id="GO:0005634">
    <property type="term" value="C:nucleus"/>
    <property type="evidence" value="ECO:0007669"/>
    <property type="project" value="UniProtKB-SubCell"/>
</dbReference>
<dbReference type="GO" id="GO:0000775">
    <property type="term" value="C:chromosome, centromeric region"/>
    <property type="evidence" value="ECO:0007669"/>
    <property type="project" value="UniProtKB-SubCell"/>
</dbReference>
<evidence type="ECO:0000259" key="11">
    <source>
        <dbReference type="Pfam" id="PF10444"/>
    </source>
</evidence>
<dbReference type="GO" id="GO:0051301">
    <property type="term" value="P:cell division"/>
    <property type="evidence" value="ECO:0007669"/>
    <property type="project" value="UniProtKB-KW"/>
</dbReference>
<protein>
    <recommendedName>
        <fullName evidence="11">Borealin N-terminal domain-containing protein</fullName>
    </recommendedName>
</protein>
<organism evidence="12 13">
    <name type="scientific">Botryobasidium botryosum (strain FD-172 SS1)</name>
    <dbReference type="NCBI Taxonomy" id="930990"/>
    <lineage>
        <taxon>Eukaryota</taxon>
        <taxon>Fungi</taxon>
        <taxon>Dikarya</taxon>
        <taxon>Basidiomycota</taxon>
        <taxon>Agaricomycotina</taxon>
        <taxon>Agaricomycetes</taxon>
        <taxon>Cantharellales</taxon>
        <taxon>Botryobasidiaceae</taxon>
        <taxon>Botryobasidium</taxon>
    </lineage>
</organism>